<evidence type="ECO:0000313" key="3">
    <source>
        <dbReference type="Proteomes" id="UP000075578"/>
    </source>
</evidence>
<keyword evidence="1" id="KW-0812">Transmembrane</keyword>
<keyword evidence="1" id="KW-0472">Membrane</keyword>
<dbReference type="AlphaFoldDB" id="A0A150IY55"/>
<keyword evidence="1" id="KW-1133">Transmembrane helix</keyword>
<feature type="transmembrane region" description="Helical" evidence="1">
    <location>
        <begin position="65"/>
        <end position="85"/>
    </location>
</feature>
<organism evidence="2 3">
    <name type="scientific">Candidatus Methanofastidiosum methylothiophilum</name>
    <dbReference type="NCBI Taxonomy" id="1705564"/>
    <lineage>
        <taxon>Archaea</taxon>
        <taxon>Methanobacteriati</taxon>
        <taxon>Methanobacteriota</taxon>
        <taxon>Stenosarchaea group</taxon>
        <taxon>Candidatus Methanofastidiosia</taxon>
        <taxon>Candidatus Methanofastidiosales</taxon>
        <taxon>Candidatus Methanofastidiosaceae</taxon>
        <taxon>Candidatus Methanofastidiosum</taxon>
    </lineage>
</organism>
<dbReference type="EMBL" id="LNGD01000091">
    <property type="protein sequence ID" value="KYC49930.1"/>
    <property type="molecule type" value="Genomic_DNA"/>
</dbReference>
<comment type="caution">
    <text evidence="2">The sequence shown here is derived from an EMBL/GenBank/DDBJ whole genome shotgun (WGS) entry which is preliminary data.</text>
</comment>
<sequence length="97" mass="11314">MNYPILFISLLIGIIFSWYALRKVKKPTDIVWIIIITFFIINILIVILDRYILPGHYIMDLIKNSVPWILTGSYIYLIMLVLGIFNGPKNKSNTKNI</sequence>
<proteinExistence type="predicted"/>
<name>A0A150IY55_9EURY</name>
<protein>
    <submittedName>
        <fullName evidence="2">Uncharacterized protein</fullName>
    </submittedName>
</protein>
<dbReference type="Proteomes" id="UP000075578">
    <property type="component" value="Unassembled WGS sequence"/>
</dbReference>
<evidence type="ECO:0000313" key="2">
    <source>
        <dbReference type="EMBL" id="KYC49930.1"/>
    </source>
</evidence>
<reference evidence="2 3" key="1">
    <citation type="journal article" date="2016" name="ISME J.">
        <title>Chasing the elusive Euryarchaeota class WSA2: genomes reveal a uniquely fastidious methyl-reducing methanogen.</title>
        <authorList>
            <person name="Nobu M.K."/>
            <person name="Narihiro T."/>
            <person name="Kuroda K."/>
            <person name="Mei R."/>
            <person name="Liu W.T."/>
        </authorList>
    </citation>
    <scope>NUCLEOTIDE SEQUENCE [LARGE SCALE GENOMIC DNA]</scope>
    <source>
        <strain evidence="2">U1lsi0528_Bin089</strain>
    </source>
</reference>
<accession>A0A150IY55</accession>
<feature type="transmembrane region" description="Helical" evidence="1">
    <location>
        <begin position="6"/>
        <end position="21"/>
    </location>
</feature>
<feature type="transmembrane region" description="Helical" evidence="1">
    <location>
        <begin position="30"/>
        <end position="53"/>
    </location>
</feature>
<evidence type="ECO:0000256" key="1">
    <source>
        <dbReference type="SAM" id="Phobius"/>
    </source>
</evidence>
<gene>
    <name evidence="2" type="ORF">AMQ74_01343</name>
</gene>